<reference evidence="7" key="1">
    <citation type="submission" date="2022-04" db="EMBL/GenBank/DDBJ databases">
        <authorList>
            <person name="Xu L."/>
            <person name="Lv Z."/>
        </authorList>
    </citation>
    <scope>NUCLEOTIDE SEQUENCE</scope>
    <source>
        <strain evidence="7">LV_2022a</strain>
    </source>
</reference>
<organism evidence="7 8">
    <name type="scientific">Schistosoma mekongi</name>
    <name type="common">Parasitic worm</name>
    <dbReference type="NCBI Taxonomy" id="38744"/>
    <lineage>
        <taxon>Eukaryota</taxon>
        <taxon>Metazoa</taxon>
        <taxon>Spiralia</taxon>
        <taxon>Lophotrochozoa</taxon>
        <taxon>Platyhelminthes</taxon>
        <taxon>Trematoda</taxon>
        <taxon>Digenea</taxon>
        <taxon>Strigeidida</taxon>
        <taxon>Schistosomatoidea</taxon>
        <taxon>Schistosomatidae</taxon>
        <taxon>Schistosoma</taxon>
    </lineage>
</organism>
<dbReference type="Proteomes" id="UP001292079">
    <property type="component" value="Unassembled WGS sequence"/>
</dbReference>
<protein>
    <recommendedName>
        <fullName evidence="6">Virilizer N-terminal domain-containing protein</fullName>
    </recommendedName>
</protein>
<evidence type="ECO:0000256" key="1">
    <source>
        <dbReference type="ARBA" id="ARBA00004123"/>
    </source>
</evidence>
<reference evidence="7" key="2">
    <citation type="journal article" date="2023" name="Infect Dis Poverty">
        <title>Chromosome-scale genome of the human blood fluke Schistosoma mekongi and its implications for public health.</title>
        <authorList>
            <person name="Zhou M."/>
            <person name="Xu L."/>
            <person name="Xu D."/>
            <person name="Chen W."/>
            <person name="Khan J."/>
            <person name="Hu Y."/>
            <person name="Huang H."/>
            <person name="Wei H."/>
            <person name="Zhang Y."/>
            <person name="Chusongsang P."/>
            <person name="Tanasarnprasert K."/>
            <person name="Hu X."/>
            <person name="Limpanont Y."/>
            <person name="Lv Z."/>
        </authorList>
    </citation>
    <scope>NUCLEOTIDE SEQUENCE</scope>
    <source>
        <strain evidence="7">LV_2022a</strain>
    </source>
</reference>
<gene>
    <name evidence="7" type="ORF">MN116_001746</name>
</gene>
<comment type="subcellular location">
    <subcellularLocation>
        <location evidence="1">Nucleus</location>
    </subcellularLocation>
</comment>
<keyword evidence="4" id="KW-0508">mRNA splicing</keyword>
<dbReference type="InterPro" id="IPR031801">
    <property type="entry name" value="VIR_N"/>
</dbReference>
<feature type="domain" description="Virilizer N-terminal" evidence="6">
    <location>
        <begin position="7"/>
        <end position="217"/>
    </location>
</feature>
<keyword evidence="8" id="KW-1185">Reference proteome</keyword>
<keyword evidence="3" id="KW-0507">mRNA processing</keyword>
<evidence type="ECO:0000313" key="8">
    <source>
        <dbReference type="Proteomes" id="UP001292079"/>
    </source>
</evidence>
<name>A0AAE2D7Q7_SCHME</name>
<evidence type="ECO:0000256" key="5">
    <source>
        <dbReference type="ARBA" id="ARBA00023242"/>
    </source>
</evidence>
<dbReference type="GO" id="GO:0006397">
    <property type="term" value="P:mRNA processing"/>
    <property type="evidence" value="ECO:0007669"/>
    <property type="project" value="UniProtKB-KW"/>
</dbReference>
<proteinExistence type="inferred from homology"/>
<dbReference type="GO" id="GO:0003723">
    <property type="term" value="F:RNA binding"/>
    <property type="evidence" value="ECO:0007669"/>
    <property type="project" value="TreeGrafter"/>
</dbReference>
<dbReference type="GO" id="GO:0036396">
    <property type="term" value="C:RNA N6-methyladenosine methyltransferase complex"/>
    <property type="evidence" value="ECO:0007669"/>
    <property type="project" value="TreeGrafter"/>
</dbReference>
<comment type="similarity">
    <text evidence="2">Belongs to the vir family.</text>
</comment>
<evidence type="ECO:0000256" key="4">
    <source>
        <dbReference type="ARBA" id="ARBA00023187"/>
    </source>
</evidence>
<evidence type="ECO:0000313" key="7">
    <source>
        <dbReference type="EMBL" id="KAK4474608.1"/>
    </source>
</evidence>
<dbReference type="EMBL" id="JALJAT010000001">
    <property type="protein sequence ID" value="KAK4474608.1"/>
    <property type="molecule type" value="Genomic_DNA"/>
</dbReference>
<sequence length="2171" mass="242297">MVSSPYIVFFDTFTHNGQNQESVDCVRFKSGVELLKICILPFGSVVESNLSDEPLLGATNPASFDITVYSNSQTNCIVLQNVAKYFFNEKTGINTIYFKKPIQSNFMLFRGMYSTLTIALFGLPSMSLSVQSLAPATNLSIPPPAIGLTIETVETTTSGFYAPNKIPEIQAEQKPDVSGNWQQCSVQTTSESYGKTQTMNICTLQSESEQSFVHPVTETEIEEKMNDSKTLNTEAAGLYEDGEIQDVDYEEISSNEELFSEIDDGENLEIGDQQSDIEEVNEFESQILSCHWRFNPFDLINQYTTGFSCEFHRIADPTLTLFQLHRWLLERASPSKDQVFLENEEIFNQNSNENEVESNINLLPPPNDWADSSQSADVLVAMTKKYCSRSTAGFHEEWVEALDTVGSHLAQGLAFLHCTDRSLYQSVTETLQLWVFTGLNMNLALSQPNPSYIVKHIMAGVNLAGLLTSTVNSEIASALLYPTSVDGSNDINFTQTEDLQVQHLLLNLLESPLITTPLRLTICRALDQTTRLPIGLNAFLGITQIDPGQKDEAIENLDSSQFKSFKDNAGSDEIDCSSAIKINEKDNERCNGEMKWDDCTKKGEQINNNDNNNDVQLFGRDIPSNKIQSPYQRFIFIVSCSKNSRVTAAYERLLNKVHTYELLLEFPKLVKRFQIIIEQHSSSENGSLIKILELEQILVNHLKKLKDIFQNAEQILANPRSSLPCPLLLNDSKRISHNPYADLCTMLDSCNLINSLTTLINQLTSINEDFLRENELYNQYEINLSCLTSQIQVSIHELLSTLCSHSSGLLFLAFRPESTSFLIKACLQTFANIMLKETMGSSKTLASNAFILGLELIYKIEALRYLDLLIDWSRRKGMTGVYSFITQLQSDTNITVDLLRVNEANIRDALFGLTRLTLNSIGQFSNFVEMDSVNCSMNDNQLFNVENVKEYVFTTLSTAAPIWIADVIAMDDYFAPLLMLIEAFSEYDLDTKCVGGNNAINSMIKCEKLKSSGDDLKSNAQSNTEQSTTNDPVETINVLSSKATIRNLLSGPIQLSSLVNTLTITLLRHSENVSYLDRYGPRLAQLISPSQQADIVQDITPIDVLSQMTSFTRTIASYINWLRDGSSRSHVAGILNIPPDSPFSPESCSWLISQLQTMTGELSDALDTILGLEVADDLLVAPNTATSASQMSYSSRRQPTSQLSAGRFIPPSILLILRLLRTNILGSNNSLSVFDRLSDNSYSEQQIILSRTQLLIEIFSMNGLNTFITLIQKLSDFFVLQLQATLSQANNTIDLIDISTCNSNINLIFSMFDSSTQIVSAVLRTIIPIQGVDFQDTRILTPLFHAYACTIFAYCPPGPKAVQLERIRDSIIIGLLAYTHSELNRVLNVQEINKSLWVLMLKELIHFTISSPCFYLPGLLIFLDLLPLPLPIVTVQASFNANDESKINSSRDIWAAHLLAISSELTGMIQLLSATISSPNNLLFCNLFKFVERLADICRLPLASLLANACLHTISDIRSHILNETEKEEKQSTESILNDGNNLEKMCSKTGENLSTNIYNHSVTELNSPSTKLLLNPQPMLDSRLTLDHDTGIDSRQIYSTITTNSQHNNVKNTTNNSSNTNLIKFSIKQIESTELNAGLSMLFILLKIPFYRHAVLDALRHQPINHHSENPGEELSNSESSSSGKVLRQNFLSVIDSVLSDYSDKTSHISVQIKLLQCLSLLVDVKLSTSNSKYINNVVKSSCDSVDEDEAQFIADNLPDLNLLKELVLILIKHINHPDRDMTTLPSALDPLIIITEHDPGFVIVKESLDSPTAFNNGQHLFANLVQRVNDCFSADNPDCQATLTGCLRLIQSLVTDHSTLPLTFTSKYTNWNECEEFEGTLSNVQTDIQSVNEAGNLFSRQLHISGERVRELLGWSGNGDQGKPVRDLHALLEMPVSISYQNDLVHCDLNDIATNNCNKMKIRDELAKYGHLQDLGEVAIRHQKRRRGQSSIIQTGTTFKKFVAPMRGRGFILRNTAPNPASSNTAPAASGSTIGQLNLNITGVRGDPFRSRPLNTSRPPSLHVDDFTKLEKEESIIEETTHLRQYRDNRSTRGRGARFGTVRSDFSGHNTVNLPNISNTPFGMKIPTISPFHTTSLLPNWSIGARSIPLLPFGLEPRANQERRERHGR</sequence>
<evidence type="ECO:0000259" key="6">
    <source>
        <dbReference type="Pfam" id="PF15912"/>
    </source>
</evidence>
<dbReference type="Pfam" id="PF15912">
    <property type="entry name" value="VIR_N"/>
    <property type="match status" value="1"/>
</dbReference>
<accession>A0AAE2D7Q7</accession>
<keyword evidence="5" id="KW-0539">Nucleus</keyword>
<dbReference type="PANTHER" id="PTHR23185">
    <property type="entry name" value="PROTEIN VIRILIZER HOMOLOG"/>
    <property type="match status" value="1"/>
</dbReference>
<evidence type="ECO:0000256" key="3">
    <source>
        <dbReference type="ARBA" id="ARBA00022664"/>
    </source>
</evidence>
<dbReference type="InterPro" id="IPR026736">
    <property type="entry name" value="Virilizer"/>
</dbReference>
<dbReference type="GO" id="GO:0005634">
    <property type="term" value="C:nucleus"/>
    <property type="evidence" value="ECO:0007669"/>
    <property type="project" value="UniProtKB-SubCell"/>
</dbReference>
<dbReference type="GO" id="GO:0008380">
    <property type="term" value="P:RNA splicing"/>
    <property type="evidence" value="ECO:0007669"/>
    <property type="project" value="UniProtKB-KW"/>
</dbReference>
<evidence type="ECO:0000256" key="2">
    <source>
        <dbReference type="ARBA" id="ARBA00008371"/>
    </source>
</evidence>
<dbReference type="PANTHER" id="PTHR23185:SF0">
    <property type="entry name" value="PROTEIN VIRILIZER HOMOLOG"/>
    <property type="match status" value="1"/>
</dbReference>
<comment type="caution">
    <text evidence="7">The sequence shown here is derived from an EMBL/GenBank/DDBJ whole genome shotgun (WGS) entry which is preliminary data.</text>
</comment>